<organism evidence="4 5">
    <name type="scientific">Streptomyces orinoci</name>
    <name type="common">Streptoverticillium orinoci</name>
    <dbReference type="NCBI Taxonomy" id="67339"/>
    <lineage>
        <taxon>Bacteria</taxon>
        <taxon>Bacillati</taxon>
        <taxon>Actinomycetota</taxon>
        <taxon>Actinomycetes</taxon>
        <taxon>Kitasatosporales</taxon>
        <taxon>Streptomycetaceae</taxon>
        <taxon>Streptomyces</taxon>
    </lineage>
</organism>
<evidence type="ECO:0000256" key="2">
    <source>
        <dbReference type="SAM" id="MobiDB-lite"/>
    </source>
</evidence>
<dbReference type="InterPro" id="IPR005754">
    <property type="entry name" value="Sortase"/>
</dbReference>
<feature type="region of interest" description="Disordered" evidence="2">
    <location>
        <begin position="28"/>
        <end position="65"/>
    </location>
</feature>
<evidence type="ECO:0000256" key="3">
    <source>
        <dbReference type="SAM" id="SignalP"/>
    </source>
</evidence>
<dbReference type="Gene3D" id="2.40.260.10">
    <property type="entry name" value="Sortase"/>
    <property type="match status" value="1"/>
</dbReference>
<keyword evidence="1" id="KW-0378">Hydrolase</keyword>
<dbReference type="Pfam" id="PF04203">
    <property type="entry name" value="Sortase"/>
    <property type="match status" value="1"/>
</dbReference>
<dbReference type="Proteomes" id="UP001552594">
    <property type="component" value="Unassembled WGS sequence"/>
</dbReference>
<sequence length="260" mass="27674">MPSTPLTRRTLTATLLAAALFTGTWLIDDGARTPGPPPQPSKAEAFPARPTMGPRRPQPRVPALPRSVPTRIRIPEIRVDAPVKGLGLMPDGSLATPPEDDNNLAGWYQDGTAPGEMGTAVMAGHVDTAGGPAVFYNLGALKRGHAVEIQRADGRTALFTIDAIEVYDRKDFPSRKVYGASGRPELRLITCGGGFSQEINAYLGNVVAYAHLTGHRQDWVSVPELPVPMPSGRRGTPLGPALTERQAASNGSELSRSRMG</sequence>
<keyword evidence="5" id="KW-1185">Reference proteome</keyword>
<gene>
    <name evidence="4" type="ORF">AB0L16_15455</name>
</gene>
<feature type="region of interest" description="Disordered" evidence="2">
    <location>
        <begin position="227"/>
        <end position="260"/>
    </location>
</feature>
<feature type="signal peptide" evidence="3">
    <location>
        <begin position="1"/>
        <end position="27"/>
    </location>
</feature>
<reference evidence="4 5" key="1">
    <citation type="submission" date="2024-06" db="EMBL/GenBank/DDBJ databases">
        <title>The Natural Products Discovery Center: Release of the First 8490 Sequenced Strains for Exploring Actinobacteria Biosynthetic Diversity.</title>
        <authorList>
            <person name="Kalkreuter E."/>
            <person name="Kautsar S.A."/>
            <person name="Yang D."/>
            <person name="Bader C.D."/>
            <person name="Teijaro C.N."/>
            <person name="Fluegel L."/>
            <person name="Davis C.M."/>
            <person name="Simpson J.R."/>
            <person name="Lauterbach L."/>
            <person name="Steele A.D."/>
            <person name="Gui C."/>
            <person name="Meng S."/>
            <person name="Li G."/>
            <person name="Viehrig K."/>
            <person name="Ye F."/>
            <person name="Su P."/>
            <person name="Kiefer A.F."/>
            <person name="Nichols A."/>
            <person name="Cepeda A.J."/>
            <person name="Yan W."/>
            <person name="Fan B."/>
            <person name="Jiang Y."/>
            <person name="Adhikari A."/>
            <person name="Zheng C.-J."/>
            <person name="Schuster L."/>
            <person name="Cowan T.M."/>
            <person name="Smanski M.J."/>
            <person name="Chevrette M.G."/>
            <person name="De Carvalho L.P.S."/>
            <person name="Shen B."/>
        </authorList>
    </citation>
    <scope>NUCLEOTIDE SEQUENCE [LARGE SCALE GENOMIC DNA]</scope>
    <source>
        <strain evidence="4 5">NPDC052347</strain>
    </source>
</reference>
<dbReference type="EMBL" id="JBFAUK010000010">
    <property type="protein sequence ID" value="MEV5507854.1"/>
    <property type="molecule type" value="Genomic_DNA"/>
</dbReference>
<dbReference type="RefSeq" id="WP_109281615.1">
    <property type="nucleotide sequence ID" value="NZ_JBFAUK010000010.1"/>
</dbReference>
<feature type="chain" id="PRO_5045335796" evidence="3">
    <location>
        <begin position="28"/>
        <end position="260"/>
    </location>
</feature>
<proteinExistence type="predicted"/>
<dbReference type="InterPro" id="IPR042001">
    <property type="entry name" value="Sortase_F"/>
</dbReference>
<dbReference type="SUPFAM" id="SSF63817">
    <property type="entry name" value="Sortase"/>
    <property type="match status" value="1"/>
</dbReference>
<dbReference type="NCBIfam" id="NF033748">
    <property type="entry name" value="class_F_sortase"/>
    <property type="match status" value="1"/>
</dbReference>
<evidence type="ECO:0000313" key="5">
    <source>
        <dbReference type="Proteomes" id="UP001552594"/>
    </source>
</evidence>
<evidence type="ECO:0000256" key="1">
    <source>
        <dbReference type="ARBA" id="ARBA00022801"/>
    </source>
</evidence>
<evidence type="ECO:0000313" key="4">
    <source>
        <dbReference type="EMBL" id="MEV5507854.1"/>
    </source>
</evidence>
<protein>
    <submittedName>
        <fullName evidence="4">Class F sortase</fullName>
    </submittedName>
</protein>
<comment type="caution">
    <text evidence="4">The sequence shown here is derived from an EMBL/GenBank/DDBJ whole genome shotgun (WGS) entry which is preliminary data.</text>
</comment>
<dbReference type="CDD" id="cd05829">
    <property type="entry name" value="Sortase_F"/>
    <property type="match status" value="1"/>
</dbReference>
<keyword evidence="3" id="KW-0732">Signal</keyword>
<dbReference type="InterPro" id="IPR023365">
    <property type="entry name" value="Sortase_dom-sf"/>
</dbReference>
<accession>A0ABV3JZZ3</accession>
<name>A0ABV3JZZ3_STRON</name>